<name>A0AA40FP78_9HYME</name>
<proteinExistence type="predicted"/>
<comment type="caution">
    <text evidence="6">The sequence shown here is derived from an EMBL/GenBank/DDBJ whole genome shotgun (WGS) entry which is preliminary data.</text>
</comment>
<dbReference type="InterPro" id="IPR001841">
    <property type="entry name" value="Znf_RING"/>
</dbReference>
<dbReference type="EMBL" id="JAHYIQ010000022">
    <property type="protein sequence ID" value="KAK1122826.1"/>
    <property type="molecule type" value="Genomic_DNA"/>
</dbReference>
<sequence length="308" mass="33859">MPTYICRNGRKEKVSTDLADVSSTFDFFSALGTLLFLSINLTGTADARKKMETGNTHAAEMRESVMPPEKTTSLYEFTVEATVYLAQIRALVESTGMLGGSTCPSCEMPFDKGKKRRLIDSCGHERCYSCLFRSEACPLCLRADFNDDDGLEGPFREGFTGSSGPMSILAPTDGWIDESSTVNSLCGSPRPRTKVTTRANLPSRVMHQRDTDESVSFMAMAKGLKNKPPTLPESSSSQGRQKLQMMTQSCPTPPNQRKRFFLNPKVLRSSFVPQRSSRRGASSPEPVANDNPSALSGNIQLEITVNHF</sequence>
<gene>
    <name evidence="6" type="ORF">K0M31_009268</name>
</gene>
<dbReference type="Proteomes" id="UP001177670">
    <property type="component" value="Unassembled WGS sequence"/>
</dbReference>
<dbReference type="PROSITE" id="PS50089">
    <property type="entry name" value="ZF_RING_2"/>
    <property type="match status" value="1"/>
</dbReference>
<keyword evidence="7" id="KW-1185">Reference proteome</keyword>
<dbReference type="AlphaFoldDB" id="A0AA40FP78"/>
<feature type="region of interest" description="Disordered" evidence="4">
    <location>
        <begin position="224"/>
        <end position="295"/>
    </location>
</feature>
<keyword evidence="2" id="KW-0862">Zinc</keyword>
<evidence type="ECO:0000313" key="6">
    <source>
        <dbReference type="EMBL" id="KAK1122826.1"/>
    </source>
</evidence>
<evidence type="ECO:0000256" key="4">
    <source>
        <dbReference type="SAM" id="MobiDB-lite"/>
    </source>
</evidence>
<feature type="compositionally biased region" description="Polar residues" evidence="4">
    <location>
        <begin position="232"/>
        <end position="250"/>
    </location>
</feature>
<accession>A0AA40FP78</accession>
<dbReference type="GO" id="GO:0008270">
    <property type="term" value="F:zinc ion binding"/>
    <property type="evidence" value="ECO:0007669"/>
    <property type="project" value="UniProtKB-KW"/>
</dbReference>
<dbReference type="SUPFAM" id="SSF57850">
    <property type="entry name" value="RING/U-box"/>
    <property type="match status" value="1"/>
</dbReference>
<evidence type="ECO:0000313" key="7">
    <source>
        <dbReference type="Proteomes" id="UP001177670"/>
    </source>
</evidence>
<protein>
    <recommendedName>
        <fullName evidence="5">RING-type domain-containing protein</fullName>
    </recommendedName>
</protein>
<keyword evidence="1 3" id="KW-0479">Metal-binding</keyword>
<evidence type="ECO:0000256" key="1">
    <source>
        <dbReference type="ARBA" id="ARBA00022771"/>
    </source>
</evidence>
<evidence type="ECO:0000256" key="2">
    <source>
        <dbReference type="ARBA" id="ARBA00022833"/>
    </source>
</evidence>
<evidence type="ECO:0000259" key="5">
    <source>
        <dbReference type="PROSITE" id="PS50089"/>
    </source>
</evidence>
<evidence type="ECO:0000256" key="3">
    <source>
        <dbReference type="PROSITE-ProRule" id="PRU00175"/>
    </source>
</evidence>
<organism evidence="6 7">
    <name type="scientific">Melipona bicolor</name>
    <dbReference type="NCBI Taxonomy" id="60889"/>
    <lineage>
        <taxon>Eukaryota</taxon>
        <taxon>Metazoa</taxon>
        <taxon>Ecdysozoa</taxon>
        <taxon>Arthropoda</taxon>
        <taxon>Hexapoda</taxon>
        <taxon>Insecta</taxon>
        <taxon>Pterygota</taxon>
        <taxon>Neoptera</taxon>
        <taxon>Endopterygota</taxon>
        <taxon>Hymenoptera</taxon>
        <taxon>Apocrita</taxon>
        <taxon>Aculeata</taxon>
        <taxon>Apoidea</taxon>
        <taxon>Anthophila</taxon>
        <taxon>Apidae</taxon>
        <taxon>Melipona</taxon>
    </lineage>
</organism>
<keyword evidence="1 3" id="KW-0863">Zinc-finger</keyword>
<reference evidence="6" key="1">
    <citation type="submission" date="2021-10" db="EMBL/GenBank/DDBJ databases">
        <title>Melipona bicolor Genome sequencing and assembly.</title>
        <authorList>
            <person name="Araujo N.S."/>
            <person name="Arias M.C."/>
        </authorList>
    </citation>
    <scope>NUCLEOTIDE SEQUENCE</scope>
    <source>
        <strain evidence="6">USP_2M_L1-L4_2017</strain>
        <tissue evidence="6">Whole body</tissue>
    </source>
</reference>
<feature type="domain" description="RING-type" evidence="5">
    <location>
        <begin position="103"/>
        <end position="140"/>
    </location>
</feature>